<gene>
    <name evidence="2" type="ORF">PHAVU_011G152600g</name>
</gene>
<dbReference type="OrthoDB" id="1936969at2759"/>
<organism evidence="2 3">
    <name type="scientific">Phaseolus vulgaris</name>
    <name type="common">Kidney bean</name>
    <name type="synonym">French bean</name>
    <dbReference type="NCBI Taxonomy" id="3885"/>
    <lineage>
        <taxon>Eukaryota</taxon>
        <taxon>Viridiplantae</taxon>
        <taxon>Streptophyta</taxon>
        <taxon>Embryophyta</taxon>
        <taxon>Tracheophyta</taxon>
        <taxon>Spermatophyta</taxon>
        <taxon>Magnoliopsida</taxon>
        <taxon>eudicotyledons</taxon>
        <taxon>Gunneridae</taxon>
        <taxon>Pentapetalae</taxon>
        <taxon>rosids</taxon>
        <taxon>fabids</taxon>
        <taxon>Fabales</taxon>
        <taxon>Fabaceae</taxon>
        <taxon>Papilionoideae</taxon>
        <taxon>50 kb inversion clade</taxon>
        <taxon>NPAAA clade</taxon>
        <taxon>indigoferoid/millettioid clade</taxon>
        <taxon>Phaseoleae</taxon>
        <taxon>Phaseolus</taxon>
    </lineage>
</organism>
<dbReference type="OMA" id="WDRIRFL"/>
<evidence type="ECO:0000313" key="2">
    <source>
        <dbReference type="EMBL" id="ESW05109.1"/>
    </source>
</evidence>
<evidence type="ECO:0000256" key="1">
    <source>
        <dbReference type="SAM" id="Phobius"/>
    </source>
</evidence>
<accession>V7AHR4</accession>
<keyword evidence="1" id="KW-0812">Transmembrane</keyword>
<protein>
    <submittedName>
        <fullName evidence="2">Uncharacterized protein</fullName>
    </submittedName>
</protein>
<dbReference type="PANTHER" id="PTHR34291">
    <property type="entry name" value="HYDROXYPROLINE-RICH GLYCOPROTEIN FAMILY PROTEIN"/>
    <property type="match status" value="1"/>
</dbReference>
<dbReference type="PANTHER" id="PTHR34291:SF11">
    <property type="entry name" value="GLYCOPROTEIN FAMILY PROTEIN, PUTATIVE-RELATED"/>
    <property type="match status" value="1"/>
</dbReference>
<dbReference type="EMBL" id="CM002298">
    <property type="protein sequence ID" value="ESW05109.1"/>
    <property type="molecule type" value="Genomic_DNA"/>
</dbReference>
<reference evidence="3" key="1">
    <citation type="journal article" date="2014" name="Nat. Genet.">
        <title>A reference genome for common bean and genome-wide analysis of dual domestications.</title>
        <authorList>
            <person name="Schmutz J."/>
            <person name="McClean P.E."/>
            <person name="Mamidi S."/>
            <person name="Wu G.A."/>
            <person name="Cannon S.B."/>
            <person name="Grimwood J."/>
            <person name="Jenkins J."/>
            <person name="Shu S."/>
            <person name="Song Q."/>
            <person name="Chavarro C."/>
            <person name="Torres-Torres M."/>
            <person name="Geffroy V."/>
            <person name="Moghaddam S.M."/>
            <person name="Gao D."/>
            <person name="Abernathy B."/>
            <person name="Barry K."/>
            <person name="Blair M."/>
            <person name="Brick M.A."/>
            <person name="Chovatia M."/>
            <person name="Gepts P."/>
            <person name="Goodstein D.M."/>
            <person name="Gonzales M."/>
            <person name="Hellsten U."/>
            <person name="Hyten D.L."/>
            <person name="Jia G."/>
            <person name="Kelly J.D."/>
            <person name="Kudrna D."/>
            <person name="Lee R."/>
            <person name="Richard M.M."/>
            <person name="Miklas P.N."/>
            <person name="Osorno J.M."/>
            <person name="Rodrigues J."/>
            <person name="Thareau V."/>
            <person name="Urrea C.A."/>
            <person name="Wang M."/>
            <person name="Yu Y."/>
            <person name="Zhang M."/>
            <person name="Wing R.A."/>
            <person name="Cregan P.B."/>
            <person name="Rokhsar D.S."/>
            <person name="Jackson S.A."/>
        </authorList>
    </citation>
    <scope>NUCLEOTIDE SEQUENCE [LARGE SCALE GENOMIC DNA]</scope>
    <source>
        <strain evidence="3">cv. G19833</strain>
    </source>
</reference>
<proteinExistence type="predicted"/>
<sequence length="72" mass="8351">MESPNLSLPHVDASRPSFGFPLGTAILFIIIFTLNGVLFCWYHWDRIRFLRQSLSQSDPQMHSDLTKSKHFT</sequence>
<keyword evidence="1" id="KW-1133">Transmembrane helix</keyword>
<name>V7AHR4_PHAVU</name>
<dbReference type="Gramene" id="ESW05109">
    <property type="protein sequence ID" value="ESW05109"/>
    <property type="gene ID" value="PHAVU_011G152600g"/>
</dbReference>
<feature type="non-terminal residue" evidence="2">
    <location>
        <position position="72"/>
    </location>
</feature>
<dbReference type="SMR" id="V7AHR4"/>
<evidence type="ECO:0000313" key="3">
    <source>
        <dbReference type="Proteomes" id="UP000000226"/>
    </source>
</evidence>
<dbReference type="InterPro" id="IPR037699">
    <property type="entry name" value="At5g65660-like"/>
</dbReference>
<dbReference type="Proteomes" id="UP000000226">
    <property type="component" value="Chromosome 11"/>
</dbReference>
<keyword evidence="1" id="KW-0472">Membrane</keyword>
<dbReference type="AlphaFoldDB" id="V7AHR4"/>
<feature type="transmembrane region" description="Helical" evidence="1">
    <location>
        <begin position="20"/>
        <end position="44"/>
    </location>
</feature>
<keyword evidence="3" id="KW-1185">Reference proteome</keyword>
<dbReference type="STRING" id="3885.V7AHR4"/>